<dbReference type="GO" id="GO:0005634">
    <property type="term" value="C:nucleus"/>
    <property type="evidence" value="ECO:0007669"/>
    <property type="project" value="TreeGrafter"/>
</dbReference>
<dbReference type="PANTHER" id="PTHR13384">
    <property type="entry name" value="G PATCH DOMAIN-CONTAINING PROTEIN 1"/>
    <property type="match status" value="1"/>
</dbReference>
<dbReference type="STRING" id="246404.A0A507FNK0"/>
<gene>
    <name evidence="3" type="ORF">CcCBS67573_g01836</name>
</gene>
<comment type="caution">
    <text evidence="3">The sequence shown here is derived from an EMBL/GenBank/DDBJ whole genome shotgun (WGS) entry which is preliminary data.</text>
</comment>
<dbReference type="PROSITE" id="PS50174">
    <property type="entry name" value="G_PATCH"/>
    <property type="match status" value="1"/>
</dbReference>
<dbReference type="Proteomes" id="UP000320333">
    <property type="component" value="Unassembled WGS sequence"/>
</dbReference>
<dbReference type="GO" id="GO:0003723">
    <property type="term" value="F:RNA binding"/>
    <property type="evidence" value="ECO:0007669"/>
    <property type="project" value="TreeGrafter"/>
</dbReference>
<dbReference type="InterPro" id="IPR000467">
    <property type="entry name" value="G_patch_dom"/>
</dbReference>
<feature type="compositionally biased region" description="Basic and acidic residues" evidence="1">
    <location>
        <begin position="647"/>
        <end position="657"/>
    </location>
</feature>
<dbReference type="PANTHER" id="PTHR13384:SF19">
    <property type="entry name" value="G PATCH DOMAIN-CONTAINING PROTEIN 1"/>
    <property type="match status" value="1"/>
</dbReference>
<feature type="compositionally biased region" description="Basic residues" evidence="1">
    <location>
        <begin position="866"/>
        <end position="893"/>
    </location>
</feature>
<feature type="region of interest" description="Disordered" evidence="1">
    <location>
        <begin position="744"/>
        <end position="795"/>
    </location>
</feature>
<protein>
    <recommendedName>
        <fullName evidence="2">G-patch domain-containing protein</fullName>
    </recommendedName>
</protein>
<feature type="domain" description="G-patch" evidence="2">
    <location>
        <begin position="151"/>
        <end position="218"/>
    </location>
</feature>
<reference evidence="3 4" key="1">
    <citation type="journal article" date="2019" name="Sci. Rep.">
        <title>Comparative genomics of chytrid fungi reveal insights into the obligate biotrophic and pathogenic lifestyle of Synchytrium endobioticum.</title>
        <authorList>
            <person name="van de Vossenberg B.T.L.H."/>
            <person name="Warris S."/>
            <person name="Nguyen H.D.T."/>
            <person name="van Gent-Pelzer M.P.E."/>
            <person name="Joly D.L."/>
            <person name="van de Geest H.C."/>
            <person name="Bonants P.J.M."/>
            <person name="Smith D.S."/>
            <person name="Levesque C.A."/>
            <person name="van der Lee T.A.J."/>
        </authorList>
    </citation>
    <scope>NUCLEOTIDE SEQUENCE [LARGE SCALE GENOMIC DNA]</scope>
    <source>
        <strain evidence="3 4">CBS 675.73</strain>
    </source>
</reference>
<dbReference type="EMBL" id="QEAP01000033">
    <property type="protein sequence ID" value="TPX76906.1"/>
    <property type="molecule type" value="Genomic_DNA"/>
</dbReference>
<dbReference type="Pfam" id="PF01585">
    <property type="entry name" value="G-patch"/>
    <property type="match status" value="1"/>
</dbReference>
<dbReference type="GO" id="GO:0006397">
    <property type="term" value="P:mRNA processing"/>
    <property type="evidence" value="ECO:0007669"/>
    <property type="project" value="InterPro"/>
</dbReference>
<evidence type="ECO:0000313" key="3">
    <source>
        <dbReference type="EMBL" id="TPX76906.1"/>
    </source>
</evidence>
<sequence>MDDLDEGAFFGTMQPATAKDVSAKDRNSVLPVFLQEARDENGRKRLHGAFTGGFSAGYYNTVGSKEGWQPSTFQSSRSARNKLEQKAEDYMDDEDLAEIKNAKKVTATEDFDILGGTQREMERKAAVSTAIEKSDGSIASRIVQDLIIPSSDPVGVRLLRKMGWRDGQGIGPRAKRKIHERGEEDDIHADAHTFAPRDITALVMTGRVGAFGLGYDQYKNADVFRNHAQDEDDGDDGAPKFSSFSKRALKGRTEKSSEKSAFGVKGGFGTGVFDEDDDVDVYDSMKKSSMSFSIVDDDADDGPFAKYGSQNQYQHKMGPSKMATKSIRGSHYQEEADAIQTTKIGFDGKPALPGFHIASFQITAKIWFDAPKPPPNYIPKPRLAAETAAKTASSATTNVSLTADQRREILGEEALKGPARSVFSYMSQKDQDRLQNLIDKTSGVKKTTKEDEKPIAAAIPVDKDTAAAALKGFLPFPNDEAKQERYKRFLEFRAEIISSDVKHPPHFTERETAHELLEFSKSAHMYKPLSSMMASRFTSSGTGLDAAQADSAPIERVYGAQTRKTMEFRPLKLLCKRFNIANPYPEVKAKPGEPAVAAKGFSEADMQKQVLNKDTMNELLTMVVGTVGQGAGGNGVEGGNDEEQAGELEKEAVVVEEKTEVERPAMDIFKAIFANSDSESSDESDDDKSAQKVAPVSVSRAAPLPIKAQPVQPPILKNLPIAPPSGSLASKLPDVAFRPVFSRKKDRAKPASAVETPIATSSIDTIPKDELPGESPVQPSLPSLEEVPSQTNEFISKTSNTEEIIKVVPMRPLVAASWATSIVSKKSETQAPAKKLEPPTNIKRKHESDSDAQSSESSEDEGDRKSSHRKKKKKDKEHRKRKEKSSSSKKRKSTVSASSKHSRKRRIEESNADEWVEADVSVPLRVEGGQVEDKAQSRSSRPRASDFF</sequence>
<accession>A0A507FNK0</accession>
<evidence type="ECO:0000313" key="4">
    <source>
        <dbReference type="Proteomes" id="UP000320333"/>
    </source>
</evidence>
<feature type="region of interest" description="Disordered" evidence="1">
    <location>
        <begin position="676"/>
        <end position="696"/>
    </location>
</feature>
<evidence type="ECO:0000259" key="2">
    <source>
        <dbReference type="PROSITE" id="PS50174"/>
    </source>
</evidence>
<dbReference type="Pfam" id="PF26093">
    <property type="entry name" value="HTH_TGH"/>
    <property type="match status" value="1"/>
</dbReference>
<feature type="region of interest" description="Disordered" evidence="1">
    <location>
        <begin position="227"/>
        <end position="256"/>
    </location>
</feature>
<proteinExistence type="predicted"/>
<dbReference type="OrthoDB" id="20507at2759"/>
<dbReference type="InterPro" id="IPR011666">
    <property type="entry name" value="DUF1604"/>
</dbReference>
<keyword evidence="4" id="KW-1185">Reference proteome</keyword>
<feature type="region of interest" description="Disordered" evidence="1">
    <location>
        <begin position="631"/>
        <end position="657"/>
    </location>
</feature>
<name>A0A507FNK0_9FUNG</name>
<evidence type="ECO:0000256" key="1">
    <source>
        <dbReference type="SAM" id="MobiDB-lite"/>
    </source>
</evidence>
<dbReference type="AlphaFoldDB" id="A0A507FNK0"/>
<dbReference type="Pfam" id="PF07713">
    <property type="entry name" value="DUF1604"/>
    <property type="match status" value="1"/>
</dbReference>
<feature type="region of interest" description="Disordered" evidence="1">
    <location>
        <begin position="822"/>
        <end position="948"/>
    </location>
</feature>
<organism evidence="3 4">
    <name type="scientific">Chytriomyces confervae</name>
    <dbReference type="NCBI Taxonomy" id="246404"/>
    <lineage>
        <taxon>Eukaryota</taxon>
        <taxon>Fungi</taxon>
        <taxon>Fungi incertae sedis</taxon>
        <taxon>Chytridiomycota</taxon>
        <taxon>Chytridiomycota incertae sedis</taxon>
        <taxon>Chytridiomycetes</taxon>
        <taxon>Chytridiales</taxon>
        <taxon>Chytriomycetaceae</taxon>
        <taxon>Chytriomyces</taxon>
    </lineage>
</organism>